<dbReference type="AlphaFoldDB" id="T1ENG1"/>
<dbReference type="eggNOG" id="KOG0543">
    <property type="taxonomic scope" value="Eukaryota"/>
</dbReference>
<dbReference type="GO" id="GO:0005737">
    <property type="term" value="C:cytoplasm"/>
    <property type="evidence" value="ECO:0000318"/>
    <property type="project" value="GO_Central"/>
</dbReference>
<sequence length="422" mass="47971">MEKSCEEECEVIGTVHIKDGLELNSLIEAGAIFEISNVDNQIEDLESNYACYDSEGRNFDTIEVDNVNKEQIPGFISNSFDELVKDFVAITDDGLVLKQVVKQSFGTAISPLSNVTGSGNTIEGFEVAVASMKKREVSRFLICPEYAYGSRGCPPRIPPDAICMFHFLSGLYIIEVLDFTAPGDVKDEYFSLPVIAKKHFHNNKFYLALKFYSNALNILLDHNLKDEIEENSIKPEMIKLHTNMALCHLKLRQSVRAIHHCNEIFKLQDGNNVKALYFKGKALKQVGEFKTAISYLERANRLKPNKREILTELEKANRNYNIFRSCILNCENDMKKGNQWSSEKEFVASIESSIKSFVADEEIMELPLPAFQFKAEQIQTLKDIANKHDLLVEETINTKGINIIHVHKKFKVTCVDRSDHEK</sequence>
<reference evidence="9" key="1">
    <citation type="submission" date="2012-12" db="EMBL/GenBank/DDBJ databases">
        <authorList>
            <person name="Hellsten U."/>
            <person name="Grimwood J."/>
            <person name="Chapman J.A."/>
            <person name="Shapiro H."/>
            <person name="Aerts A."/>
            <person name="Otillar R.P."/>
            <person name="Terry A.Y."/>
            <person name="Boore J.L."/>
            <person name="Simakov O."/>
            <person name="Marletaz F."/>
            <person name="Cho S.-J."/>
            <person name="Edsinger-Gonzales E."/>
            <person name="Havlak P."/>
            <person name="Kuo D.-H."/>
            <person name="Larsson T."/>
            <person name="Lv J."/>
            <person name="Arendt D."/>
            <person name="Savage R."/>
            <person name="Osoegawa K."/>
            <person name="de Jong P."/>
            <person name="Lindberg D.R."/>
            <person name="Seaver E.C."/>
            <person name="Weisblat D.A."/>
            <person name="Putnam N.H."/>
            <person name="Grigoriev I.V."/>
            <person name="Rokhsar D.S."/>
        </authorList>
    </citation>
    <scope>NUCLEOTIDE SEQUENCE</scope>
</reference>
<dbReference type="InterPro" id="IPR001179">
    <property type="entry name" value="PPIase_FKBP_dom"/>
</dbReference>
<evidence type="ECO:0000313" key="9">
    <source>
        <dbReference type="Proteomes" id="UP000015101"/>
    </source>
</evidence>
<dbReference type="STRING" id="6412.T1ENG1"/>
<dbReference type="InterPro" id="IPR019734">
    <property type="entry name" value="TPR_rpt"/>
</dbReference>
<dbReference type="Proteomes" id="UP000015101">
    <property type="component" value="Unassembled WGS sequence"/>
</dbReference>
<dbReference type="SUPFAM" id="SSF48452">
    <property type="entry name" value="TPR-like"/>
    <property type="match status" value="1"/>
</dbReference>
<dbReference type="EMBL" id="KB095811">
    <property type="protein sequence ID" value="ESO12443.1"/>
    <property type="molecule type" value="Genomic_DNA"/>
</dbReference>
<organism evidence="8 9">
    <name type="scientific">Helobdella robusta</name>
    <name type="common">Californian leech</name>
    <dbReference type="NCBI Taxonomy" id="6412"/>
    <lineage>
        <taxon>Eukaryota</taxon>
        <taxon>Metazoa</taxon>
        <taxon>Spiralia</taxon>
        <taxon>Lophotrochozoa</taxon>
        <taxon>Annelida</taxon>
        <taxon>Clitellata</taxon>
        <taxon>Hirudinea</taxon>
        <taxon>Rhynchobdellida</taxon>
        <taxon>Glossiphoniidae</taxon>
        <taxon>Helobdella</taxon>
    </lineage>
</organism>
<evidence type="ECO:0000313" key="7">
    <source>
        <dbReference type="EMBL" id="ESO12443.1"/>
    </source>
</evidence>
<dbReference type="PANTHER" id="PTHR46674:SF1">
    <property type="entry name" value="INACTIVE PEPTIDYL-PROLYL CIS-TRANS ISOMERASE FKBP6"/>
    <property type="match status" value="1"/>
</dbReference>
<evidence type="ECO:0000256" key="1">
    <source>
        <dbReference type="ARBA" id="ARBA00009648"/>
    </source>
</evidence>
<dbReference type="InterPro" id="IPR046357">
    <property type="entry name" value="PPIase_dom_sf"/>
</dbReference>
<evidence type="ECO:0000256" key="4">
    <source>
        <dbReference type="PROSITE-ProRule" id="PRU00277"/>
    </source>
</evidence>
<comment type="similarity">
    <text evidence="1">Belongs to the FKBP6 family.</text>
</comment>
<keyword evidence="4" id="KW-0697">Rotamase</keyword>
<feature type="domain" description="PPIase FKBP-type" evidence="6">
    <location>
        <begin position="80"/>
        <end position="165"/>
    </location>
</feature>
<dbReference type="GO" id="GO:0034587">
    <property type="term" value="P:piRNA processing"/>
    <property type="evidence" value="ECO:0000318"/>
    <property type="project" value="GO_Central"/>
</dbReference>
<comment type="catalytic activity">
    <reaction evidence="4">
        <text>[protein]-peptidylproline (omega=180) = [protein]-peptidylproline (omega=0)</text>
        <dbReference type="Rhea" id="RHEA:16237"/>
        <dbReference type="Rhea" id="RHEA-COMP:10747"/>
        <dbReference type="Rhea" id="RHEA-COMP:10748"/>
        <dbReference type="ChEBI" id="CHEBI:83833"/>
        <dbReference type="ChEBI" id="CHEBI:83834"/>
        <dbReference type="EC" id="5.2.1.8"/>
    </reaction>
</comment>
<dbReference type="EnsemblMetazoa" id="HelroT158977">
    <property type="protein sequence ID" value="HelroP158977"/>
    <property type="gene ID" value="HelroG158977"/>
</dbReference>
<dbReference type="InterPro" id="IPR011990">
    <property type="entry name" value="TPR-like_helical_dom_sf"/>
</dbReference>
<accession>T1ENG1</accession>
<dbReference type="HOGENOM" id="CLU_650965_0_0_1"/>
<name>T1ENG1_HELRO</name>
<reference evidence="8" key="3">
    <citation type="submission" date="2015-06" db="UniProtKB">
        <authorList>
            <consortium name="EnsemblMetazoa"/>
        </authorList>
    </citation>
    <scope>IDENTIFICATION</scope>
</reference>
<evidence type="ECO:0000313" key="8">
    <source>
        <dbReference type="EnsemblMetazoa" id="HelroP158977"/>
    </source>
</evidence>
<dbReference type="GO" id="GO:0007283">
    <property type="term" value="P:spermatogenesis"/>
    <property type="evidence" value="ECO:0000318"/>
    <property type="project" value="GO_Central"/>
</dbReference>
<proteinExistence type="inferred from homology"/>
<dbReference type="GO" id="GO:0051879">
    <property type="term" value="F:Hsp90 protein binding"/>
    <property type="evidence" value="ECO:0000318"/>
    <property type="project" value="GO_Central"/>
</dbReference>
<dbReference type="GeneID" id="20198111"/>
<dbReference type="Pfam" id="PF00254">
    <property type="entry name" value="FKBP_C"/>
    <property type="match status" value="1"/>
</dbReference>
<dbReference type="Gene3D" id="3.10.50.40">
    <property type="match status" value="1"/>
</dbReference>
<keyword evidence="2" id="KW-0677">Repeat</keyword>
<dbReference type="Gene3D" id="1.25.40.10">
    <property type="entry name" value="Tetratricopeptide repeat domain"/>
    <property type="match status" value="1"/>
</dbReference>
<keyword evidence="9" id="KW-1185">Reference proteome</keyword>
<dbReference type="PROSITE" id="PS50059">
    <property type="entry name" value="FKBP_PPIASE"/>
    <property type="match status" value="1"/>
</dbReference>
<dbReference type="PROSITE" id="PS50005">
    <property type="entry name" value="TPR"/>
    <property type="match status" value="1"/>
</dbReference>
<dbReference type="KEGG" id="hro:HELRODRAFT_158977"/>
<dbReference type="InterPro" id="IPR042282">
    <property type="entry name" value="FKBP6/shu"/>
</dbReference>
<evidence type="ECO:0000259" key="6">
    <source>
        <dbReference type="PROSITE" id="PS50059"/>
    </source>
</evidence>
<feature type="repeat" description="TPR" evidence="5">
    <location>
        <begin position="273"/>
        <end position="306"/>
    </location>
</feature>
<dbReference type="RefSeq" id="XP_009009163.1">
    <property type="nucleotide sequence ID" value="XM_009010915.1"/>
</dbReference>
<dbReference type="GO" id="GO:0003755">
    <property type="term" value="F:peptidyl-prolyl cis-trans isomerase activity"/>
    <property type="evidence" value="ECO:0007669"/>
    <property type="project" value="UniProtKB-KW"/>
</dbReference>
<evidence type="ECO:0000256" key="3">
    <source>
        <dbReference type="ARBA" id="ARBA00022803"/>
    </source>
</evidence>
<gene>
    <name evidence="8" type="primary">20198111</name>
    <name evidence="7" type="ORF">HELRODRAFT_158977</name>
</gene>
<protein>
    <recommendedName>
        <fullName evidence="4">peptidylprolyl isomerase</fullName>
        <ecNumber evidence="4">5.2.1.8</ecNumber>
    </recommendedName>
</protein>
<dbReference type="CTD" id="20198111"/>
<dbReference type="EMBL" id="AMQM01000171">
    <property type="status" value="NOT_ANNOTATED_CDS"/>
    <property type="molecule type" value="Genomic_DNA"/>
</dbReference>
<reference evidence="7 9" key="2">
    <citation type="journal article" date="2013" name="Nature">
        <title>Insights into bilaterian evolution from three spiralian genomes.</title>
        <authorList>
            <person name="Simakov O."/>
            <person name="Marletaz F."/>
            <person name="Cho S.J."/>
            <person name="Edsinger-Gonzales E."/>
            <person name="Havlak P."/>
            <person name="Hellsten U."/>
            <person name="Kuo D.H."/>
            <person name="Larsson T."/>
            <person name="Lv J."/>
            <person name="Arendt D."/>
            <person name="Savage R."/>
            <person name="Osoegawa K."/>
            <person name="de Jong P."/>
            <person name="Grimwood J."/>
            <person name="Chapman J.A."/>
            <person name="Shapiro H."/>
            <person name="Aerts A."/>
            <person name="Otillar R.P."/>
            <person name="Terry A.Y."/>
            <person name="Boore J.L."/>
            <person name="Grigoriev I.V."/>
            <person name="Lindberg D.R."/>
            <person name="Seaver E.C."/>
            <person name="Weisblat D.A."/>
            <person name="Putnam N.H."/>
            <person name="Rokhsar D.S."/>
        </authorList>
    </citation>
    <scope>NUCLEOTIDE SEQUENCE</scope>
</reference>
<dbReference type="SUPFAM" id="SSF54534">
    <property type="entry name" value="FKBP-like"/>
    <property type="match status" value="1"/>
</dbReference>
<dbReference type="OMA" id="CILNCEN"/>
<dbReference type="OrthoDB" id="8116123at2759"/>
<dbReference type="SMART" id="SM00028">
    <property type="entry name" value="TPR"/>
    <property type="match status" value="3"/>
</dbReference>
<keyword evidence="3 5" id="KW-0802">TPR repeat</keyword>
<dbReference type="EC" id="5.2.1.8" evidence="4"/>
<evidence type="ECO:0000256" key="5">
    <source>
        <dbReference type="PROSITE-ProRule" id="PRU00339"/>
    </source>
</evidence>
<keyword evidence="4" id="KW-0413">Isomerase</keyword>
<dbReference type="PANTHER" id="PTHR46674">
    <property type="entry name" value="INACTIVE PEPTIDYL-PROLYL CIS-TRANS ISOMERASE FKBP6"/>
    <property type="match status" value="1"/>
</dbReference>
<evidence type="ECO:0000256" key="2">
    <source>
        <dbReference type="ARBA" id="ARBA00022737"/>
    </source>
</evidence>
<dbReference type="InParanoid" id="T1ENG1"/>